<gene>
    <name evidence="1" type="ORF">AVEN_247335_1</name>
</gene>
<dbReference type="Proteomes" id="UP000499080">
    <property type="component" value="Unassembled WGS sequence"/>
</dbReference>
<organism evidence="1 2">
    <name type="scientific">Araneus ventricosus</name>
    <name type="common">Orbweaver spider</name>
    <name type="synonym">Epeira ventricosa</name>
    <dbReference type="NCBI Taxonomy" id="182803"/>
    <lineage>
        <taxon>Eukaryota</taxon>
        <taxon>Metazoa</taxon>
        <taxon>Ecdysozoa</taxon>
        <taxon>Arthropoda</taxon>
        <taxon>Chelicerata</taxon>
        <taxon>Arachnida</taxon>
        <taxon>Araneae</taxon>
        <taxon>Araneomorphae</taxon>
        <taxon>Entelegynae</taxon>
        <taxon>Araneoidea</taxon>
        <taxon>Araneidae</taxon>
        <taxon>Araneus</taxon>
    </lineage>
</organism>
<accession>A0A4Y2P3Y4</accession>
<comment type="caution">
    <text evidence="1">The sequence shown here is derived from an EMBL/GenBank/DDBJ whole genome shotgun (WGS) entry which is preliminary data.</text>
</comment>
<sequence>MEIEHSIKNVTPTDINTNVKSGDIVNNGIGDDQINSVNVNNCDAINMSKGETTECNADENIMNIDPPDSNVNSVENDGYQTQGRKRGRVLSNETIPSKKLNRSNTLPLQNIFNVLANLPDTGSNQDATNAISPTKTPKIPPVTMKKHVNYRDLLKQINEIKGIKCNAKEAGEFIKLFCETPRDVRKLTEFLDKNNKEYFVIPGQAVKPIKVVIKGLPNDMDLDEIKTELVNKKF</sequence>
<keyword evidence="2" id="KW-1185">Reference proteome</keyword>
<evidence type="ECO:0000313" key="2">
    <source>
        <dbReference type="Proteomes" id="UP000499080"/>
    </source>
</evidence>
<protein>
    <recommendedName>
        <fullName evidence="3">Pre-C2HC domain-containing protein</fullName>
    </recommendedName>
</protein>
<evidence type="ECO:0000313" key="1">
    <source>
        <dbReference type="EMBL" id="GBN44716.1"/>
    </source>
</evidence>
<reference evidence="1 2" key="1">
    <citation type="journal article" date="2019" name="Sci. Rep.">
        <title>Orb-weaving spider Araneus ventricosus genome elucidates the spidroin gene catalogue.</title>
        <authorList>
            <person name="Kono N."/>
            <person name="Nakamura H."/>
            <person name="Ohtoshi R."/>
            <person name="Moran D.A.P."/>
            <person name="Shinohara A."/>
            <person name="Yoshida Y."/>
            <person name="Fujiwara M."/>
            <person name="Mori M."/>
            <person name="Tomita M."/>
            <person name="Arakawa K."/>
        </authorList>
    </citation>
    <scope>NUCLEOTIDE SEQUENCE [LARGE SCALE GENOMIC DNA]</scope>
</reference>
<dbReference type="AlphaFoldDB" id="A0A4Y2P3Y4"/>
<dbReference type="OrthoDB" id="7489730at2759"/>
<name>A0A4Y2P3Y4_ARAVE</name>
<proteinExistence type="predicted"/>
<evidence type="ECO:0008006" key="3">
    <source>
        <dbReference type="Google" id="ProtNLM"/>
    </source>
</evidence>
<dbReference type="EMBL" id="BGPR01010185">
    <property type="protein sequence ID" value="GBN44716.1"/>
    <property type="molecule type" value="Genomic_DNA"/>
</dbReference>